<organism evidence="1 2">
    <name type="scientific">Vibrio eleionomae</name>
    <dbReference type="NCBI Taxonomy" id="2653505"/>
    <lineage>
        <taxon>Bacteria</taxon>
        <taxon>Pseudomonadati</taxon>
        <taxon>Pseudomonadota</taxon>
        <taxon>Gammaproteobacteria</taxon>
        <taxon>Vibrionales</taxon>
        <taxon>Vibrionaceae</taxon>
        <taxon>Vibrio</taxon>
    </lineage>
</organism>
<protein>
    <submittedName>
        <fullName evidence="1">MSHA biogenesis protein MshK</fullName>
    </submittedName>
</protein>
<comment type="caution">
    <text evidence="1">The sequence shown here is derived from an EMBL/GenBank/DDBJ whole genome shotgun (WGS) entry which is preliminary data.</text>
</comment>
<accession>A0A7X4RU04</accession>
<evidence type="ECO:0000313" key="1">
    <source>
        <dbReference type="EMBL" id="MZI92737.1"/>
    </source>
</evidence>
<gene>
    <name evidence="1" type="ORF">F9817_05965</name>
</gene>
<name>A0A7X4RU04_9VIBR</name>
<proteinExistence type="predicted"/>
<keyword evidence="2" id="KW-1185">Reference proteome</keyword>
<dbReference type="AlphaFoldDB" id="A0A7X4RU04"/>
<evidence type="ECO:0000313" key="2">
    <source>
        <dbReference type="Proteomes" id="UP000462621"/>
    </source>
</evidence>
<reference evidence="1 2" key="1">
    <citation type="submission" date="2019-10" db="EMBL/GenBank/DDBJ databases">
        <title>Vibrio sp. nov. isolated from a shrimp pond.</title>
        <authorList>
            <person name="Gomez-Gil B."/>
            <person name="Enciso-Ibarra J."/>
            <person name="Enciso-Ibarra K."/>
            <person name="Bolan-Mejia C."/>
        </authorList>
    </citation>
    <scope>NUCLEOTIDE SEQUENCE [LARGE SCALE GENOMIC DNA]</scope>
    <source>
        <strain evidence="1 2">CAIM 722</strain>
    </source>
</reference>
<dbReference type="Proteomes" id="UP000462621">
    <property type="component" value="Unassembled WGS sequence"/>
</dbReference>
<sequence>MVGIFFLILVTQAWAESDPTKPLAWMQPQQQQKVVKKPLPKLDSIICTTQCSAVIGGEVVSSGDDIDGYRVRQIESSKVVIARGKQQWTLELYSQDIKQ</sequence>
<dbReference type="EMBL" id="WEKT01000006">
    <property type="protein sequence ID" value="MZI92737.1"/>
    <property type="molecule type" value="Genomic_DNA"/>
</dbReference>